<dbReference type="EMBL" id="LDAU01000097">
    <property type="protein sequence ID" value="KRX06318.1"/>
    <property type="molecule type" value="Genomic_DNA"/>
</dbReference>
<organism evidence="3 4">
    <name type="scientific">Pseudocohnilembus persalinus</name>
    <name type="common">Ciliate</name>
    <dbReference type="NCBI Taxonomy" id="266149"/>
    <lineage>
        <taxon>Eukaryota</taxon>
        <taxon>Sar</taxon>
        <taxon>Alveolata</taxon>
        <taxon>Ciliophora</taxon>
        <taxon>Intramacronucleata</taxon>
        <taxon>Oligohymenophorea</taxon>
        <taxon>Scuticociliatia</taxon>
        <taxon>Philasterida</taxon>
        <taxon>Pseudocohnilembidae</taxon>
        <taxon>Pseudocohnilembus</taxon>
    </lineage>
</organism>
<protein>
    <submittedName>
        <fullName evidence="3">Uncharacterized protein</fullName>
    </submittedName>
</protein>
<comment type="caution">
    <text evidence="3">The sequence shown here is derived from an EMBL/GenBank/DDBJ whole genome shotgun (WGS) entry which is preliminary data.</text>
</comment>
<dbReference type="InParanoid" id="A0A0V0QVS3"/>
<feature type="coiled-coil region" evidence="1">
    <location>
        <begin position="463"/>
        <end position="497"/>
    </location>
</feature>
<proteinExistence type="predicted"/>
<reference evidence="3 4" key="1">
    <citation type="journal article" date="2015" name="Sci. Rep.">
        <title>Genome of the facultative scuticociliatosis pathogen Pseudocohnilembus persalinus provides insight into its virulence through horizontal gene transfer.</title>
        <authorList>
            <person name="Xiong J."/>
            <person name="Wang G."/>
            <person name="Cheng J."/>
            <person name="Tian M."/>
            <person name="Pan X."/>
            <person name="Warren A."/>
            <person name="Jiang C."/>
            <person name="Yuan D."/>
            <person name="Miao W."/>
        </authorList>
    </citation>
    <scope>NUCLEOTIDE SEQUENCE [LARGE SCALE GENOMIC DNA]</scope>
    <source>
        <strain evidence="3">36N120E</strain>
    </source>
</reference>
<feature type="compositionally biased region" description="Low complexity" evidence="2">
    <location>
        <begin position="752"/>
        <end position="767"/>
    </location>
</feature>
<dbReference type="AlphaFoldDB" id="A0A0V0QVS3"/>
<feature type="region of interest" description="Disordered" evidence="2">
    <location>
        <begin position="302"/>
        <end position="328"/>
    </location>
</feature>
<feature type="coiled-coil region" evidence="1">
    <location>
        <begin position="690"/>
        <end position="717"/>
    </location>
</feature>
<evidence type="ECO:0000313" key="4">
    <source>
        <dbReference type="Proteomes" id="UP000054937"/>
    </source>
</evidence>
<feature type="coiled-coil region" evidence="1">
    <location>
        <begin position="390"/>
        <end position="428"/>
    </location>
</feature>
<feature type="compositionally biased region" description="Polar residues" evidence="2">
    <location>
        <begin position="302"/>
        <end position="318"/>
    </location>
</feature>
<evidence type="ECO:0000313" key="3">
    <source>
        <dbReference type="EMBL" id="KRX06318.1"/>
    </source>
</evidence>
<evidence type="ECO:0000256" key="1">
    <source>
        <dbReference type="SAM" id="Coils"/>
    </source>
</evidence>
<keyword evidence="4" id="KW-1185">Reference proteome</keyword>
<feature type="compositionally biased region" description="Low complexity" evidence="2">
    <location>
        <begin position="543"/>
        <end position="561"/>
    </location>
</feature>
<keyword evidence="1" id="KW-0175">Coiled coil</keyword>
<feature type="region of interest" description="Disordered" evidence="2">
    <location>
        <begin position="226"/>
        <end position="263"/>
    </location>
</feature>
<dbReference type="OrthoDB" id="313553at2759"/>
<dbReference type="Proteomes" id="UP000054937">
    <property type="component" value="Unassembled WGS sequence"/>
</dbReference>
<sequence>MFKERPKTTNILQQTKRLGSQAPKILKHELPDESAEYLNDYGQDYSKSKKKLQSQRPMTAVRQVQSTKNFNFNQNFSSKQNNNLNSRNISSTVQNPSFTINSAKTKVDNLSSIDLFNKLIQNRGNQNKDKKFQIKPQKSLRTLQIHSAIYKVKKNKEFLDQQIKELENNKTEFNQQDFYLIANSGAMEYILNQQQFNNVKQSQQLTQMQEQASPTKMLNSYQTQKTYNNNNLGQSNILNSQSSNRRSISNIPKPIVQKKQKPDYLSIDPEEEYANNNEYNIIGNASKAFKEQLRSDVQNWGQKSENNYQNPDNFSQTSQEKENQQNNQLDKQQNFKNSYKNQQNIQKLLENIDEQDNDEELKEQLKQQLFQQMQQQVLMSQNQYLDPQQQRFQKKLLQQQQQQINSLNEENNEKNNKLEIKIQNHQESEPQFQKFFTQNLQFSNQSNNPNSNSNRSNNLYQSYKNENQLQQQYMQQYQQMQQEHQDGNQNLLQMQQTVKSQLDFQQNRPQSMQQIKRPLSGLNNSSKQLKFNQNIPQQFLQDNNNNSSNNFNNFSNKNNNNLSRPTTALKMGLTSSSMLNKVNSRPQTAKSTPLHAALSYGKATKIKESIKRNMDHLVLLDQKKEQDKIKFQYKQIKRQIKNDQNALSVSGQSFSYFNKISQIHSNAFLRAKLMHQNNGINYKLMKPSQLIEYQQNIEKLQDNINQQYDYQQQQQEQYLYEKNQQNNFNQQYEQDYQDQQYQYQNQYLSQQPEQQDNFDSNQNFNQNGGYKSLKINV</sequence>
<feature type="compositionally biased region" description="Low complexity" evidence="2">
    <location>
        <begin position="228"/>
        <end position="257"/>
    </location>
</feature>
<feature type="coiled-coil region" evidence="1">
    <location>
        <begin position="149"/>
        <end position="176"/>
    </location>
</feature>
<feature type="region of interest" description="Disordered" evidence="2">
    <location>
        <begin position="752"/>
        <end position="777"/>
    </location>
</feature>
<accession>A0A0V0QVS3</accession>
<evidence type="ECO:0000256" key="2">
    <source>
        <dbReference type="SAM" id="MobiDB-lite"/>
    </source>
</evidence>
<feature type="region of interest" description="Disordered" evidence="2">
    <location>
        <begin position="541"/>
        <end position="561"/>
    </location>
</feature>
<name>A0A0V0QVS3_PSEPJ</name>
<gene>
    <name evidence="3" type="ORF">PPERSA_06289</name>
</gene>